<keyword evidence="8" id="KW-0808">Transferase</keyword>
<feature type="compositionally biased region" description="Polar residues" evidence="15">
    <location>
        <begin position="397"/>
        <end position="411"/>
    </location>
</feature>
<dbReference type="Proteomes" id="UP000054481">
    <property type="component" value="Unassembled WGS sequence"/>
</dbReference>
<evidence type="ECO:0000256" key="11">
    <source>
        <dbReference type="ARBA" id="ARBA00023242"/>
    </source>
</evidence>
<dbReference type="GO" id="GO:0140943">
    <property type="term" value="F:histone H4K20 trimethyltransferase activity"/>
    <property type="evidence" value="ECO:0007669"/>
    <property type="project" value="UniProtKB-EC"/>
</dbReference>
<feature type="compositionally biased region" description="Basic and acidic residues" evidence="15">
    <location>
        <begin position="663"/>
        <end position="675"/>
    </location>
</feature>
<evidence type="ECO:0000313" key="18">
    <source>
        <dbReference type="Proteomes" id="UP000054481"/>
    </source>
</evidence>
<evidence type="ECO:0000256" key="14">
    <source>
        <dbReference type="ARBA" id="ARBA00048081"/>
    </source>
</evidence>
<dbReference type="PROSITE" id="PS51567">
    <property type="entry name" value="SAM_MT43_SUVAR420_1"/>
    <property type="match status" value="1"/>
</dbReference>
<dbReference type="InterPro" id="IPR041938">
    <property type="entry name" value="Hist-Lys_N-MTase_N"/>
</dbReference>
<evidence type="ECO:0000256" key="8">
    <source>
        <dbReference type="ARBA" id="ARBA00022679"/>
    </source>
</evidence>
<feature type="compositionally biased region" description="Polar residues" evidence="15">
    <location>
        <begin position="648"/>
        <end position="659"/>
    </location>
</feature>
<gene>
    <name evidence="17" type="ORF">HIM_05639</name>
</gene>
<dbReference type="InterPro" id="IPR025783">
    <property type="entry name" value="Set9_fungi"/>
</dbReference>
<dbReference type="OrthoDB" id="6627536at2759"/>
<feature type="compositionally biased region" description="Low complexity" evidence="15">
    <location>
        <begin position="375"/>
        <end position="393"/>
    </location>
</feature>
<evidence type="ECO:0000256" key="2">
    <source>
        <dbReference type="ARBA" id="ARBA00004123"/>
    </source>
</evidence>
<evidence type="ECO:0000313" key="17">
    <source>
        <dbReference type="EMBL" id="KJZ74908.1"/>
    </source>
</evidence>
<dbReference type="Gene3D" id="1.10.10.1700">
    <property type="entry name" value="Histone-lysine N-methyltransferase"/>
    <property type="match status" value="1"/>
</dbReference>
<dbReference type="PANTHER" id="PTHR12977">
    <property type="entry name" value="SUPPRESSOR OF VARIEGATION 4-20-RELATED"/>
    <property type="match status" value="1"/>
</dbReference>
<evidence type="ECO:0000256" key="4">
    <source>
        <dbReference type="ARBA" id="ARBA00014232"/>
    </source>
</evidence>
<dbReference type="InterPro" id="IPR046341">
    <property type="entry name" value="SET_dom_sf"/>
</dbReference>
<keyword evidence="9" id="KW-0949">S-adenosyl-L-methionine</keyword>
<dbReference type="GO" id="GO:0005634">
    <property type="term" value="C:nucleus"/>
    <property type="evidence" value="ECO:0007669"/>
    <property type="project" value="UniProtKB-SubCell"/>
</dbReference>
<keyword evidence="7" id="KW-0489">Methyltransferase</keyword>
<evidence type="ECO:0000256" key="12">
    <source>
        <dbReference type="ARBA" id="ARBA00024057"/>
    </source>
</evidence>
<dbReference type="EC" id="2.1.1.372" evidence="12"/>
<feature type="region of interest" description="Disordered" evidence="15">
    <location>
        <begin position="375"/>
        <end position="411"/>
    </location>
</feature>
<dbReference type="SUPFAM" id="SSF82199">
    <property type="entry name" value="SET domain"/>
    <property type="match status" value="1"/>
</dbReference>
<evidence type="ECO:0000256" key="7">
    <source>
        <dbReference type="ARBA" id="ARBA00022603"/>
    </source>
</evidence>
<keyword evidence="6" id="KW-0158">Chromosome</keyword>
<evidence type="ECO:0000256" key="3">
    <source>
        <dbReference type="ARBA" id="ARBA00004286"/>
    </source>
</evidence>
<dbReference type="SMART" id="SM00317">
    <property type="entry name" value="SET"/>
    <property type="match status" value="1"/>
</dbReference>
<comment type="function">
    <text evidence="1">Histone methyltransferase that trimethylates 'Lys-20' of histone H4 to form H4K20me3.</text>
</comment>
<dbReference type="EMBL" id="KQ030521">
    <property type="protein sequence ID" value="KJZ74908.1"/>
    <property type="molecule type" value="Genomic_DNA"/>
</dbReference>
<accession>A0A0F7ZUI2</accession>
<dbReference type="GO" id="GO:0032259">
    <property type="term" value="P:methylation"/>
    <property type="evidence" value="ECO:0007669"/>
    <property type="project" value="UniProtKB-KW"/>
</dbReference>
<dbReference type="Gene3D" id="2.170.270.10">
    <property type="entry name" value="SET domain"/>
    <property type="match status" value="1"/>
</dbReference>
<feature type="region of interest" description="Disordered" evidence="15">
    <location>
        <begin position="273"/>
        <end position="356"/>
    </location>
</feature>
<evidence type="ECO:0000256" key="1">
    <source>
        <dbReference type="ARBA" id="ARBA00001984"/>
    </source>
</evidence>
<evidence type="ECO:0000256" key="10">
    <source>
        <dbReference type="ARBA" id="ARBA00022853"/>
    </source>
</evidence>
<comment type="subcellular location">
    <subcellularLocation>
        <location evidence="3">Chromosome</location>
    </subcellularLocation>
    <subcellularLocation>
        <location evidence="2">Nucleus</location>
    </subcellularLocation>
</comment>
<feature type="compositionally biased region" description="Polar residues" evidence="15">
    <location>
        <begin position="295"/>
        <end position="306"/>
    </location>
</feature>
<evidence type="ECO:0000256" key="15">
    <source>
        <dbReference type="SAM" id="MobiDB-lite"/>
    </source>
</evidence>
<comment type="catalytic activity">
    <reaction evidence="14">
        <text>L-lysyl(20)-[histone H4] + 3 S-adenosyl-L-methionine = N(6),N(6),N(6)-trimethyl-L-lysyl(20)-[histone H4] + 3 S-adenosyl-L-homocysteine + 3 H(+)</text>
        <dbReference type="Rhea" id="RHEA:64456"/>
        <dbReference type="Rhea" id="RHEA-COMP:15554"/>
        <dbReference type="Rhea" id="RHEA-COMP:15998"/>
        <dbReference type="ChEBI" id="CHEBI:15378"/>
        <dbReference type="ChEBI" id="CHEBI:29969"/>
        <dbReference type="ChEBI" id="CHEBI:57856"/>
        <dbReference type="ChEBI" id="CHEBI:59789"/>
        <dbReference type="ChEBI" id="CHEBI:61961"/>
        <dbReference type="EC" id="2.1.1.372"/>
    </reaction>
</comment>
<dbReference type="PROSITE" id="PS50280">
    <property type="entry name" value="SET"/>
    <property type="match status" value="1"/>
</dbReference>
<dbReference type="PANTHER" id="PTHR12977:SF4">
    <property type="entry name" value="HISTONE-LYSINE N-METHYLTRANSFERASE KMT5B"/>
    <property type="match status" value="1"/>
</dbReference>
<evidence type="ECO:0000259" key="16">
    <source>
        <dbReference type="PROSITE" id="PS50280"/>
    </source>
</evidence>
<dbReference type="AlphaFoldDB" id="A0A0F7ZUI2"/>
<evidence type="ECO:0000256" key="6">
    <source>
        <dbReference type="ARBA" id="ARBA00022454"/>
    </source>
</evidence>
<feature type="region of interest" description="Disordered" evidence="15">
    <location>
        <begin position="610"/>
        <end position="694"/>
    </location>
</feature>
<dbReference type="Pfam" id="PF00856">
    <property type="entry name" value="SET"/>
    <property type="match status" value="1"/>
</dbReference>
<reference evidence="17 18" key="1">
    <citation type="journal article" date="2014" name="Genome Biol. Evol.">
        <title>Comparative genomics and transcriptomics analyses reveal divergent lifestyle features of nematode endoparasitic fungus Hirsutella minnesotensis.</title>
        <authorList>
            <person name="Lai Y."/>
            <person name="Liu K."/>
            <person name="Zhang X."/>
            <person name="Zhang X."/>
            <person name="Li K."/>
            <person name="Wang N."/>
            <person name="Shu C."/>
            <person name="Wu Y."/>
            <person name="Wang C."/>
            <person name="Bushley K.E."/>
            <person name="Xiang M."/>
            <person name="Liu X."/>
        </authorList>
    </citation>
    <scope>NUCLEOTIDE SEQUENCE [LARGE SCALE GENOMIC DNA]</scope>
    <source>
        <strain evidence="17 18">3608</strain>
    </source>
</reference>
<name>A0A0F7ZUI2_9HYPO</name>
<keyword evidence="18" id="KW-1185">Reference proteome</keyword>
<dbReference type="GO" id="GO:0005694">
    <property type="term" value="C:chromosome"/>
    <property type="evidence" value="ECO:0007669"/>
    <property type="project" value="UniProtKB-SubCell"/>
</dbReference>
<keyword evidence="10" id="KW-0156">Chromatin regulator</keyword>
<evidence type="ECO:0000256" key="9">
    <source>
        <dbReference type="ARBA" id="ARBA00022691"/>
    </source>
</evidence>
<keyword evidence="11" id="KW-0539">Nucleus</keyword>
<evidence type="ECO:0000256" key="5">
    <source>
        <dbReference type="ARBA" id="ARBA00015413"/>
    </source>
</evidence>
<sequence>MPSNKAAPASKRQRLTLAQLAAYDDILTDALVDHVFYWTSVPKNRSSYHPSRGIREDVLARIIQQYVIVERDMDAAQEKLLSTDGLRRFHDGLKTEQERDDFRRHLRRYLQIYSPDCPWEVGSTNRYTIVTHEACVTARRSIRRNESIKYLSGIQVNITPEEEKEMAIRKKDFSIVVSSRSKCTSLFMGPARFANHDCSANARLMTTGQAGIEIIATQAIEPGEEITVSYGDNYFGEDNCECLCRTCEKNLRNGWKPEKGVVPTIKASVEGLGEDLDEDKTETYSFRRRPRDRSSTGTASSRTPSVAPTIRPRIYKTRPKNPLGIQAKESSTAASPTPEAGTPRGRKRAAESMVTPPVTPAKRLCILVDELIGDTGTTSDSSVSGRASSSGDAAETEVTTPENESPEPNTAKLTMREEGHLLREALPNIQPASPQRVREMQTPPLSQGTLGDAIGPAPVTVPSDPQPSIQAQGSTVLAVVESIETVEQDAKISGETLVATQQPARRKKYQRRVFIKQTTPPARCRTPGDYVLTPLLLSEPEMAWIQCMNCTNYFVQQNAYFTRASCPRCERHSKLYGYVWPKTEKAGSSDKEERILDHRTVHRFLDSHAERRVRNRKSSGWNTSEDADDASSDSTRGRKAGKGIGKPTMSNTAGKRSQVQKQLEQKEREAQREAEASGLRRSGRMRRASCKLVD</sequence>
<protein>
    <recommendedName>
        <fullName evidence="5">Histone-lysine N-methyltransferase SET9</fullName>
        <ecNumber evidence="12">2.1.1.372</ecNumber>
    </recommendedName>
    <alternativeName>
        <fullName evidence="4">Histone-lysine N-methyltransferase set9</fullName>
    </alternativeName>
    <alternativeName>
        <fullName evidence="13">SET domain protein 9</fullName>
    </alternativeName>
</protein>
<feature type="compositionally biased region" description="Basic residues" evidence="15">
    <location>
        <begin position="681"/>
        <end position="694"/>
    </location>
</feature>
<dbReference type="InterPro" id="IPR001214">
    <property type="entry name" value="SET_dom"/>
</dbReference>
<dbReference type="CDD" id="cd10524">
    <property type="entry name" value="SET_Suv4-20-like"/>
    <property type="match status" value="1"/>
</dbReference>
<dbReference type="InterPro" id="IPR039977">
    <property type="entry name" value="Suv4-20/Set9"/>
</dbReference>
<proteinExistence type="predicted"/>
<feature type="domain" description="SET" evidence="16">
    <location>
        <begin position="117"/>
        <end position="231"/>
    </location>
</feature>
<organism evidence="17 18">
    <name type="scientific">Hirsutella minnesotensis 3608</name>
    <dbReference type="NCBI Taxonomy" id="1043627"/>
    <lineage>
        <taxon>Eukaryota</taxon>
        <taxon>Fungi</taxon>
        <taxon>Dikarya</taxon>
        <taxon>Ascomycota</taxon>
        <taxon>Pezizomycotina</taxon>
        <taxon>Sordariomycetes</taxon>
        <taxon>Hypocreomycetidae</taxon>
        <taxon>Hypocreales</taxon>
        <taxon>Ophiocordycipitaceae</taxon>
        <taxon>Hirsutella</taxon>
    </lineage>
</organism>
<evidence type="ECO:0000256" key="13">
    <source>
        <dbReference type="ARBA" id="ARBA00030653"/>
    </source>
</evidence>